<evidence type="ECO:0000313" key="2">
    <source>
        <dbReference type="EMBL" id="KAK6521408.1"/>
    </source>
</evidence>
<gene>
    <name evidence="2" type="ORF">TWF506_001626</name>
</gene>
<feature type="compositionally biased region" description="Polar residues" evidence="1">
    <location>
        <begin position="111"/>
        <end position="132"/>
    </location>
</feature>
<feature type="compositionally biased region" description="Basic and acidic residues" evidence="1">
    <location>
        <begin position="30"/>
        <end position="50"/>
    </location>
</feature>
<feature type="region of interest" description="Disordered" evidence="1">
    <location>
        <begin position="101"/>
        <end position="132"/>
    </location>
</feature>
<proteinExistence type="predicted"/>
<feature type="compositionally biased region" description="Acidic residues" evidence="1">
    <location>
        <begin position="68"/>
        <end position="83"/>
    </location>
</feature>
<dbReference type="Proteomes" id="UP001307849">
    <property type="component" value="Unassembled WGS sequence"/>
</dbReference>
<dbReference type="AlphaFoldDB" id="A0AAN8NHL7"/>
<keyword evidence="3" id="KW-1185">Reference proteome</keyword>
<sequence length="132" mass="14732">MAHLPSSVSSNKTLSEEVDYLEKLYFTKGYSKDKSNDTGRHEQKQEKKGEEEEEDDKGDSKETSPSDGSDDLSDSSDGFGDDFELLRQRKADGTGWIFCMQRKTEDHRIDSSSTVENGSRNAATRAVSSHIS</sequence>
<comment type="caution">
    <text evidence="2">The sequence shown here is derived from an EMBL/GenBank/DDBJ whole genome shotgun (WGS) entry which is preliminary data.</text>
</comment>
<feature type="region of interest" description="Disordered" evidence="1">
    <location>
        <begin position="30"/>
        <end position="85"/>
    </location>
</feature>
<organism evidence="2 3">
    <name type="scientific">Arthrobotrys conoides</name>
    <dbReference type="NCBI Taxonomy" id="74498"/>
    <lineage>
        <taxon>Eukaryota</taxon>
        <taxon>Fungi</taxon>
        <taxon>Dikarya</taxon>
        <taxon>Ascomycota</taxon>
        <taxon>Pezizomycotina</taxon>
        <taxon>Orbiliomycetes</taxon>
        <taxon>Orbiliales</taxon>
        <taxon>Orbiliaceae</taxon>
        <taxon>Arthrobotrys</taxon>
    </lineage>
</organism>
<reference evidence="2 3" key="1">
    <citation type="submission" date="2019-10" db="EMBL/GenBank/DDBJ databases">
        <authorList>
            <person name="Palmer J.M."/>
        </authorList>
    </citation>
    <scope>NUCLEOTIDE SEQUENCE [LARGE SCALE GENOMIC DNA]</scope>
    <source>
        <strain evidence="2 3">TWF506</strain>
    </source>
</reference>
<evidence type="ECO:0000313" key="3">
    <source>
        <dbReference type="Proteomes" id="UP001307849"/>
    </source>
</evidence>
<evidence type="ECO:0000256" key="1">
    <source>
        <dbReference type="SAM" id="MobiDB-lite"/>
    </source>
</evidence>
<protein>
    <submittedName>
        <fullName evidence="2">Uncharacterized protein</fullName>
    </submittedName>
</protein>
<dbReference type="EMBL" id="JAVHJM010000001">
    <property type="protein sequence ID" value="KAK6521408.1"/>
    <property type="molecule type" value="Genomic_DNA"/>
</dbReference>
<accession>A0AAN8NHL7</accession>
<name>A0AAN8NHL7_9PEZI</name>